<gene>
    <name evidence="1" type="ORF">WN944_019439</name>
</gene>
<dbReference type="AlphaFoldDB" id="A0AAP0LVG6"/>
<organism evidence="1 2">
    <name type="scientific">Citrus x changshan-huyou</name>
    <dbReference type="NCBI Taxonomy" id="2935761"/>
    <lineage>
        <taxon>Eukaryota</taxon>
        <taxon>Viridiplantae</taxon>
        <taxon>Streptophyta</taxon>
        <taxon>Embryophyta</taxon>
        <taxon>Tracheophyta</taxon>
        <taxon>Spermatophyta</taxon>
        <taxon>Magnoliopsida</taxon>
        <taxon>eudicotyledons</taxon>
        <taxon>Gunneridae</taxon>
        <taxon>Pentapetalae</taxon>
        <taxon>rosids</taxon>
        <taxon>malvids</taxon>
        <taxon>Sapindales</taxon>
        <taxon>Rutaceae</taxon>
        <taxon>Aurantioideae</taxon>
        <taxon>Citrus</taxon>
    </lineage>
</organism>
<proteinExistence type="predicted"/>
<protein>
    <submittedName>
        <fullName evidence="1">Uncharacterized protein</fullName>
    </submittedName>
</protein>
<evidence type="ECO:0000313" key="2">
    <source>
        <dbReference type="Proteomes" id="UP001428341"/>
    </source>
</evidence>
<dbReference type="Proteomes" id="UP001428341">
    <property type="component" value="Unassembled WGS sequence"/>
</dbReference>
<accession>A0AAP0LVG6</accession>
<name>A0AAP0LVG6_9ROSI</name>
<evidence type="ECO:0000313" key="1">
    <source>
        <dbReference type="EMBL" id="KAK9188040.1"/>
    </source>
</evidence>
<sequence length="102" mass="12208">MLPGDVLHFTPAEDICSDLYITPLLHWLQHVLQLASKFWLTMIFKDVPRITLALFEYQQSLILMLCDLSLAIFVPRCPKIELWFCCVVYRFEIRLQNEYLEW</sequence>
<comment type="caution">
    <text evidence="1">The sequence shown here is derived from an EMBL/GenBank/DDBJ whole genome shotgun (WGS) entry which is preliminary data.</text>
</comment>
<dbReference type="EMBL" id="JBCGBO010000007">
    <property type="protein sequence ID" value="KAK9188040.1"/>
    <property type="molecule type" value="Genomic_DNA"/>
</dbReference>
<keyword evidence="2" id="KW-1185">Reference proteome</keyword>
<reference evidence="1 2" key="1">
    <citation type="submission" date="2024-05" db="EMBL/GenBank/DDBJ databases">
        <title>Haplotype-resolved chromosome-level genome assembly of Huyou (Citrus changshanensis).</title>
        <authorList>
            <person name="Miao C."/>
            <person name="Chen W."/>
            <person name="Wu Y."/>
            <person name="Wang L."/>
            <person name="Zhao S."/>
            <person name="Grierson D."/>
            <person name="Xu C."/>
            <person name="Chen K."/>
        </authorList>
    </citation>
    <scope>NUCLEOTIDE SEQUENCE [LARGE SCALE GENOMIC DNA]</scope>
    <source>
        <strain evidence="1">01-14</strain>
        <tissue evidence="1">Leaf</tissue>
    </source>
</reference>